<sequence length="87" mass="9544">MEIMAEGTKGTFVHTIMTESNICQGPCILYGYLPAFMMQMKQCFIRLGVLATYSLQDGGLSCSRSCCILAISFSAQILSVDARKFVC</sequence>
<gene>
    <name evidence="1" type="ORF">GQ55_3G286400</name>
</gene>
<organism evidence="1 2">
    <name type="scientific">Panicum hallii var. hallii</name>
    <dbReference type="NCBI Taxonomy" id="1504633"/>
    <lineage>
        <taxon>Eukaryota</taxon>
        <taxon>Viridiplantae</taxon>
        <taxon>Streptophyta</taxon>
        <taxon>Embryophyta</taxon>
        <taxon>Tracheophyta</taxon>
        <taxon>Spermatophyta</taxon>
        <taxon>Magnoliopsida</taxon>
        <taxon>Liliopsida</taxon>
        <taxon>Poales</taxon>
        <taxon>Poaceae</taxon>
        <taxon>PACMAD clade</taxon>
        <taxon>Panicoideae</taxon>
        <taxon>Panicodae</taxon>
        <taxon>Paniceae</taxon>
        <taxon>Panicinae</taxon>
        <taxon>Panicum</taxon>
        <taxon>Panicum sect. Panicum</taxon>
    </lineage>
</organism>
<evidence type="ECO:0000313" key="2">
    <source>
        <dbReference type="Proteomes" id="UP000244336"/>
    </source>
</evidence>
<evidence type="ECO:0000313" key="1">
    <source>
        <dbReference type="EMBL" id="PUZ66182.1"/>
    </source>
</evidence>
<protein>
    <submittedName>
        <fullName evidence="1">Uncharacterized protein</fullName>
    </submittedName>
</protein>
<name>A0A2T7EEC3_9POAL</name>
<accession>A0A2T7EEC3</accession>
<keyword evidence="2" id="KW-1185">Reference proteome</keyword>
<dbReference type="Gramene" id="PUZ66182">
    <property type="protein sequence ID" value="PUZ66182"/>
    <property type="gene ID" value="GQ55_3G286400"/>
</dbReference>
<dbReference type="Proteomes" id="UP000244336">
    <property type="component" value="Chromosome 3"/>
</dbReference>
<dbReference type="EMBL" id="CM009751">
    <property type="protein sequence ID" value="PUZ66182.1"/>
    <property type="molecule type" value="Genomic_DNA"/>
</dbReference>
<proteinExistence type="predicted"/>
<reference evidence="1 2" key="1">
    <citation type="submission" date="2018-04" db="EMBL/GenBank/DDBJ databases">
        <title>WGS assembly of Panicum hallii var. hallii HAL2.</title>
        <authorList>
            <person name="Lovell J."/>
            <person name="Jenkins J."/>
            <person name="Lowry D."/>
            <person name="Mamidi S."/>
            <person name="Sreedasyam A."/>
            <person name="Weng X."/>
            <person name="Barry K."/>
            <person name="Bonette J."/>
            <person name="Campitelli B."/>
            <person name="Daum C."/>
            <person name="Gordon S."/>
            <person name="Gould B."/>
            <person name="Lipzen A."/>
            <person name="MacQueen A."/>
            <person name="Palacio-Mejia J."/>
            <person name="Plott C."/>
            <person name="Shakirov E."/>
            <person name="Shu S."/>
            <person name="Yoshinaga Y."/>
            <person name="Zane M."/>
            <person name="Rokhsar D."/>
            <person name="Grimwood J."/>
            <person name="Schmutz J."/>
            <person name="Juenger T."/>
        </authorList>
    </citation>
    <scope>NUCLEOTIDE SEQUENCE [LARGE SCALE GENOMIC DNA]</scope>
    <source>
        <strain evidence="2">cv. HAL2</strain>
    </source>
</reference>
<dbReference type="AlphaFoldDB" id="A0A2T7EEC3"/>